<dbReference type="AlphaFoldDB" id="A0A7C5LC58"/>
<protein>
    <submittedName>
        <fullName evidence="4">Thiolase domain-containing protein</fullName>
    </submittedName>
</protein>
<dbReference type="GO" id="GO:0016747">
    <property type="term" value="F:acyltransferase activity, transferring groups other than amino-acyl groups"/>
    <property type="evidence" value="ECO:0007669"/>
    <property type="project" value="InterPro"/>
</dbReference>
<dbReference type="CDD" id="cd00829">
    <property type="entry name" value="SCP-x_thiolase"/>
    <property type="match status" value="1"/>
</dbReference>
<evidence type="ECO:0000259" key="2">
    <source>
        <dbReference type="Pfam" id="PF00108"/>
    </source>
</evidence>
<dbReference type="PIRSF" id="PIRSF000429">
    <property type="entry name" value="Ac-CoA_Ac_transf"/>
    <property type="match status" value="1"/>
</dbReference>
<reference evidence="4" key="1">
    <citation type="journal article" date="2020" name="mSystems">
        <title>Genome- and Community-Level Interaction Insights into Carbon Utilization and Element Cycling Functions of Hydrothermarchaeota in Hydrothermal Sediment.</title>
        <authorList>
            <person name="Zhou Z."/>
            <person name="Liu Y."/>
            <person name="Xu W."/>
            <person name="Pan J."/>
            <person name="Luo Z.H."/>
            <person name="Li M."/>
        </authorList>
    </citation>
    <scope>NUCLEOTIDE SEQUENCE [LARGE SCALE GENOMIC DNA]</scope>
    <source>
        <strain evidence="4">SpSt-1056</strain>
    </source>
</reference>
<dbReference type="Pfam" id="PF00108">
    <property type="entry name" value="Thiolase_N"/>
    <property type="match status" value="1"/>
</dbReference>
<comment type="caution">
    <text evidence="4">The sequence shown here is derived from an EMBL/GenBank/DDBJ whole genome shotgun (WGS) entry which is preliminary data.</text>
</comment>
<dbReference type="InterPro" id="IPR055140">
    <property type="entry name" value="Thiolase_C_2"/>
</dbReference>
<evidence type="ECO:0000256" key="1">
    <source>
        <dbReference type="ARBA" id="ARBA00023229"/>
    </source>
</evidence>
<dbReference type="EMBL" id="DRWN01000026">
    <property type="protein sequence ID" value="HHK68181.1"/>
    <property type="molecule type" value="Genomic_DNA"/>
</dbReference>
<proteinExistence type="predicted"/>
<dbReference type="InterPro" id="IPR016039">
    <property type="entry name" value="Thiolase-like"/>
</dbReference>
<evidence type="ECO:0000259" key="3">
    <source>
        <dbReference type="Pfam" id="PF22691"/>
    </source>
</evidence>
<dbReference type="PANTHER" id="PTHR42870">
    <property type="entry name" value="ACETYL-COA C-ACETYLTRANSFERASE"/>
    <property type="match status" value="1"/>
</dbReference>
<accession>A0A7C5LC58</accession>
<dbReference type="Gene3D" id="3.40.47.10">
    <property type="match status" value="1"/>
</dbReference>
<feature type="domain" description="Thiolase N-terminal" evidence="2">
    <location>
        <begin position="4"/>
        <end position="221"/>
    </location>
</feature>
<keyword evidence="1" id="KW-0414">Isoprene biosynthesis</keyword>
<sequence length="394" mass="42193">MRDVAIVGVGQSRFGRITDMTLTELAWQAVKQALQDAGLTQRDVQMVAMSNVGGWSSEPLPAIAVNEYAGFTGVGTYRVEAACASGSAALTTAHGLVASGAVDIALAVGVEKMTEVPTPTAVEFIGRAGNYFWEFSQFGLTFPGYYALYATAYINEYGATEADLATVAVKNHHYASLNEQAAFQKKISVEDVLKSRYVAWPLKLYDCSPITDGAAAAVLVSGELARKLTDTPVWIRGIGYSSDTSNLSHRPSFLNLAAAKKAAEEAYRKAGIDPSKPFKQLDVAEVHDCFTIAEIMAYEDLGFAKHGTGFMLAREGETYKGGLIAVNLDGGLKAKGHPIGATGISMAAEITKQLRQQVRRERQADIVKGYGLSHNVGGTGHYAYVTVYSLHRTG</sequence>
<dbReference type="GO" id="GO:0008299">
    <property type="term" value="P:isoprenoid biosynthetic process"/>
    <property type="evidence" value="ECO:0007669"/>
    <property type="project" value="UniProtKB-KW"/>
</dbReference>
<dbReference type="PANTHER" id="PTHR42870:SF6">
    <property type="entry name" value="ACETYL-COA C-ACYLTRANSFERASE"/>
    <property type="match status" value="1"/>
</dbReference>
<organism evidence="4">
    <name type="scientific">Caldiarchaeum subterraneum</name>
    <dbReference type="NCBI Taxonomy" id="311458"/>
    <lineage>
        <taxon>Archaea</taxon>
        <taxon>Nitrososphaerota</taxon>
        <taxon>Candidatus Caldarchaeales</taxon>
        <taxon>Candidatus Caldarchaeaceae</taxon>
        <taxon>Candidatus Caldarchaeum</taxon>
    </lineage>
</organism>
<dbReference type="InterPro" id="IPR020616">
    <property type="entry name" value="Thiolase_N"/>
</dbReference>
<evidence type="ECO:0000313" key="4">
    <source>
        <dbReference type="EMBL" id="HHK68181.1"/>
    </source>
</evidence>
<name>A0A7C5LC58_CALS0</name>
<feature type="domain" description="Thiolase C-terminal" evidence="3">
    <location>
        <begin position="239"/>
        <end position="389"/>
    </location>
</feature>
<dbReference type="SUPFAM" id="SSF53901">
    <property type="entry name" value="Thiolase-like"/>
    <property type="match status" value="2"/>
</dbReference>
<dbReference type="NCBIfam" id="NF009228">
    <property type="entry name" value="PRK12578.1"/>
    <property type="match status" value="1"/>
</dbReference>
<gene>
    <name evidence="4" type="ORF">ENM11_03370</name>
</gene>
<dbReference type="NCBIfam" id="NF004720">
    <property type="entry name" value="PRK06064.1"/>
    <property type="match status" value="1"/>
</dbReference>
<dbReference type="InterPro" id="IPR002155">
    <property type="entry name" value="Thiolase"/>
</dbReference>
<dbReference type="Pfam" id="PF22691">
    <property type="entry name" value="Thiolase_C_1"/>
    <property type="match status" value="1"/>
</dbReference>